<evidence type="ECO:0000313" key="1">
    <source>
        <dbReference type="EMBL" id="KAJ5328334.1"/>
    </source>
</evidence>
<organism evidence="1 2">
    <name type="scientific">Penicillium brevicompactum</name>
    <dbReference type="NCBI Taxonomy" id="5074"/>
    <lineage>
        <taxon>Eukaryota</taxon>
        <taxon>Fungi</taxon>
        <taxon>Dikarya</taxon>
        <taxon>Ascomycota</taxon>
        <taxon>Pezizomycotina</taxon>
        <taxon>Eurotiomycetes</taxon>
        <taxon>Eurotiomycetidae</taxon>
        <taxon>Eurotiales</taxon>
        <taxon>Aspergillaceae</taxon>
        <taxon>Penicillium</taxon>
    </lineage>
</organism>
<protein>
    <submittedName>
        <fullName evidence="1">Uncharacterized protein</fullName>
    </submittedName>
</protein>
<dbReference type="EMBL" id="JAPZBQ010000005">
    <property type="protein sequence ID" value="KAJ5328334.1"/>
    <property type="molecule type" value="Genomic_DNA"/>
</dbReference>
<comment type="caution">
    <text evidence="1">The sequence shown here is derived from an EMBL/GenBank/DDBJ whole genome shotgun (WGS) entry which is preliminary data.</text>
</comment>
<evidence type="ECO:0000313" key="2">
    <source>
        <dbReference type="Proteomes" id="UP001147695"/>
    </source>
</evidence>
<gene>
    <name evidence="1" type="ORF">N7452_008724</name>
</gene>
<name>A0A9W9Q718_PENBR</name>
<reference evidence="1" key="2">
    <citation type="journal article" date="2023" name="IMA Fungus">
        <title>Comparative genomic study of the Penicillium genus elucidates a diverse pangenome and 15 lateral gene transfer events.</title>
        <authorList>
            <person name="Petersen C."/>
            <person name="Sorensen T."/>
            <person name="Nielsen M.R."/>
            <person name="Sondergaard T.E."/>
            <person name="Sorensen J.L."/>
            <person name="Fitzpatrick D.A."/>
            <person name="Frisvad J.C."/>
            <person name="Nielsen K.L."/>
        </authorList>
    </citation>
    <scope>NUCLEOTIDE SEQUENCE</scope>
    <source>
        <strain evidence="1">IBT 35673</strain>
    </source>
</reference>
<reference evidence="1" key="1">
    <citation type="submission" date="2022-12" db="EMBL/GenBank/DDBJ databases">
        <authorList>
            <person name="Petersen C."/>
        </authorList>
    </citation>
    <scope>NUCLEOTIDE SEQUENCE</scope>
    <source>
        <strain evidence="1">IBT 35673</strain>
    </source>
</reference>
<dbReference type="Proteomes" id="UP001147695">
    <property type="component" value="Unassembled WGS sequence"/>
</dbReference>
<dbReference type="AlphaFoldDB" id="A0A9W9Q718"/>
<proteinExistence type="predicted"/>
<sequence length="165" mass="19284">MAFQEESEYPLPGVSPLTRVWERLAMAYNIRIPHYSALNSSATFLSPDLYFDWEACGADADRAEDLMVQMAQEQQMLTLRGYVLGLGHEYLPLQQDWDEFQSSLCFSPIEELAYLTYLKESAFWDKDECAEQLVEVSEKLLHARFERTLLQLRHMQGAFKKEPYR</sequence>
<accession>A0A9W9Q718</accession>